<evidence type="ECO:0000256" key="2">
    <source>
        <dbReference type="ARBA" id="ARBA00022723"/>
    </source>
</evidence>
<evidence type="ECO:0000256" key="6">
    <source>
        <dbReference type="SAM" id="Phobius"/>
    </source>
</evidence>
<dbReference type="GO" id="GO:0010436">
    <property type="term" value="F:carotenoid dioxygenase activity"/>
    <property type="evidence" value="ECO:0007669"/>
    <property type="project" value="TreeGrafter"/>
</dbReference>
<feature type="transmembrane region" description="Helical" evidence="6">
    <location>
        <begin position="287"/>
        <end position="306"/>
    </location>
</feature>
<dbReference type="EMBL" id="JADWDC010000002">
    <property type="protein sequence ID" value="MCC0175618.1"/>
    <property type="molecule type" value="Genomic_DNA"/>
</dbReference>
<dbReference type="AlphaFoldDB" id="A0A964FFL5"/>
<dbReference type="PANTHER" id="PTHR10543">
    <property type="entry name" value="BETA-CAROTENE DIOXYGENASE"/>
    <property type="match status" value="1"/>
</dbReference>
<dbReference type="GO" id="GO:0046872">
    <property type="term" value="F:metal ion binding"/>
    <property type="evidence" value="ECO:0007669"/>
    <property type="project" value="UniProtKB-KW"/>
</dbReference>
<evidence type="ECO:0000256" key="5">
    <source>
        <dbReference type="PIRSR" id="PIRSR604294-1"/>
    </source>
</evidence>
<evidence type="ECO:0000313" key="8">
    <source>
        <dbReference type="Proteomes" id="UP000729733"/>
    </source>
</evidence>
<evidence type="ECO:0000256" key="4">
    <source>
        <dbReference type="ARBA" id="ARBA00023004"/>
    </source>
</evidence>
<reference evidence="7" key="1">
    <citation type="journal article" date="2021" name="Antonie Van Leeuwenhoek">
        <title>Draft genome and description of Waterburya agarophytonicola gen. nov. sp. nov. (Pleurocapsales, Cyanobacteria): a seaweed symbiont.</title>
        <authorList>
            <person name="Bonthond G."/>
            <person name="Shalygin S."/>
            <person name="Bayer T."/>
            <person name="Weinberger F."/>
        </authorList>
    </citation>
    <scope>NUCLEOTIDE SEQUENCE</scope>
    <source>
        <strain evidence="7">KI4</strain>
    </source>
</reference>
<proteinExistence type="inferred from homology"/>
<dbReference type="PANTHER" id="PTHR10543:SF89">
    <property type="entry name" value="CAROTENOID 9,10(9',10')-CLEAVAGE DIOXYGENASE 1"/>
    <property type="match status" value="1"/>
</dbReference>
<comment type="cofactor">
    <cofactor evidence="5">
        <name>Fe(2+)</name>
        <dbReference type="ChEBI" id="CHEBI:29033"/>
    </cofactor>
    <text evidence="5">Binds 1 Fe(2+) ion per subunit.</text>
</comment>
<dbReference type="GO" id="GO:0016121">
    <property type="term" value="P:carotene catabolic process"/>
    <property type="evidence" value="ECO:0007669"/>
    <property type="project" value="TreeGrafter"/>
</dbReference>
<gene>
    <name evidence="7" type="ORF">I4641_01315</name>
</gene>
<organism evidence="7 8">
    <name type="scientific">Waterburya agarophytonicola KI4</name>
    <dbReference type="NCBI Taxonomy" id="2874699"/>
    <lineage>
        <taxon>Bacteria</taxon>
        <taxon>Bacillati</taxon>
        <taxon>Cyanobacteriota</taxon>
        <taxon>Cyanophyceae</taxon>
        <taxon>Pleurocapsales</taxon>
        <taxon>Hyellaceae</taxon>
        <taxon>Waterburya</taxon>
        <taxon>Waterburya agarophytonicola</taxon>
    </lineage>
</organism>
<comment type="similarity">
    <text evidence="1">Belongs to the carotenoid oxygenase family.</text>
</comment>
<evidence type="ECO:0000313" key="7">
    <source>
        <dbReference type="EMBL" id="MCC0175618.1"/>
    </source>
</evidence>
<accession>A0A964FFL5</accession>
<evidence type="ECO:0000256" key="3">
    <source>
        <dbReference type="ARBA" id="ARBA00023002"/>
    </source>
</evidence>
<keyword evidence="6" id="KW-1133">Transmembrane helix</keyword>
<evidence type="ECO:0000256" key="1">
    <source>
        <dbReference type="ARBA" id="ARBA00006787"/>
    </source>
</evidence>
<keyword evidence="6" id="KW-0812">Transmembrane</keyword>
<keyword evidence="3" id="KW-0560">Oxidoreductase</keyword>
<sequence>MTNTPLETSNTNNIPPVYPSRFPQTVVSVSRKEFINPIPLTVRDAAGNVTTLPDDLTGHYFMVSPVGSPNSSRVDNNDDVVWVSKDGWTALYNGDGMVYRLSFTENQASLKTRIMKPPCYYADLATSDPSKQNLYGSLRFNNLGISRGSFNKLGIRNQLNTAFVPFKLADDESERLLVTWDVGRPYEVDPETLETLTPVGENEDWQDLLPDQQPIPFKNLMSSAHPVFDRDAERFYTLNVGKSLWTMFALPRSLKLRLGENWQALKPIIDDIWRDKDLSFTQSFQNILILIYTIILFSLQLVTWFLRGIVQIARLFRGGYDFVLLHCWDGTKVKIAKTWNVVLPCNKPLRIDQTVHQMGISNNYIVFAETSFKFSLENTMPFAKNPTLSSLIVFITDFLNYPQYPSTKLYIIDKKDLDLDENFTPQPNRLFFPDRFKHLAKVVATPVEIAPEFSHYVVDYDDTGDRLIIYAGHLAASDIAEYIRIYDRSAYDDRDRDDLDDIYDDPDLTSRLQQLAGNIVSPTDISRLGRLEIDAKTGKLIDHQMFPNLDNRDEINQQITDWKKDRLNNQIDPKYLLTWSTAFYVYPDRRPTRNLTDIFWNNWGAWPDTLTTRTLGAYEDYANRIVETDKVKDLIYDGVPSSLCHLQVIKNGDETTIQLNENNFYQFDKRNLGTSAQFIPRPNKEDQTDGYIVCAVLTSDRLLSQSTDPNNDPQWSQNSEIWIFDAQELNQGPLYKLSHPELNIGFSFHTTWLPEVQSPKRKLTYEVKKDYDTLVETLRKNQSDLSMEIRRLFDEEIYPNFE</sequence>
<feature type="binding site" evidence="5">
    <location>
        <position position="225"/>
    </location>
    <ligand>
        <name>Fe cation</name>
        <dbReference type="ChEBI" id="CHEBI:24875"/>
        <note>catalytic</note>
    </ligand>
</feature>
<keyword evidence="6" id="KW-0472">Membrane</keyword>
<keyword evidence="4 5" id="KW-0408">Iron</keyword>
<keyword evidence="2 5" id="KW-0479">Metal-binding</keyword>
<comment type="caution">
    <text evidence="7">The sequence shown here is derived from an EMBL/GenBank/DDBJ whole genome shotgun (WGS) entry which is preliminary data.</text>
</comment>
<dbReference type="Pfam" id="PF03055">
    <property type="entry name" value="RPE65"/>
    <property type="match status" value="2"/>
</dbReference>
<dbReference type="InterPro" id="IPR004294">
    <property type="entry name" value="Carotenoid_Oase"/>
</dbReference>
<protein>
    <submittedName>
        <fullName evidence="7">Carotenoid oxygenase family protein</fullName>
    </submittedName>
</protein>
<dbReference type="RefSeq" id="WP_229638620.1">
    <property type="nucleotide sequence ID" value="NZ_JADWDC010000002.1"/>
</dbReference>
<name>A0A964FFL5_9CYAN</name>
<keyword evidence="8" id="KW-1185">Reference proteome</keyword>
<dbReference type="Proteomes" id="UP000729733">
    <property type="component" value="Unassembled WGS sequence"/>
</dbReference>